<keyword evidence="5 6" id="KW-0472">Membrane</keyword>
<evidence type="ECO:0000313" key="7">
    <source>
        <dbReference type="EMBL" id="QCU91042.1"/>
    </source>
</evidence>
<evidence type="ECO:0000256" key="2">
    <source>
        <dbReference type="ARBA" id="ARBA00022475"/>
    </source>
</evidence>
<evidence type="ECO:0000256" key="4">
    <source>
        <dbReference type="ARBA" id="ARBA00022989"/>
    </source>
</evidence>
<dbReference type="KEGG" id="thig:FE785_10630"/>
<evidence type="ECO:0000256" key="3">
    <source>
        <dbReference type="ARBA" id="ARBA00022692"/>
    </source>
</evidence>
<dbReference type="InterPro" id="IPR005598">
    <property type="entry name" value="ATP_synth_I"/>
</dbReference>
<reference evidence="7 8" key="1">
    <citation type="submission" date="2019-05" db="EMBL/GenBank/DDBJ databases">
        <title>Thiomicrorhabdus sediminis sp. nov, a novel sulfur-oxidizing bacterium isolated from coastal sediment.</title>
        <authorList>
            <person name="Liu X."/>
        </authorList>
    </citation>
    <scope>NUCLEOTIDE SEQUENCE [LARGE SCALE GENOMIC DNA]</scope>
    <source>
        <strain evidence="7 8">G1</strain>
    </source>
</reference>
<feature type="transmembrane region" description="Helical" evidence="6">
    <location>
        <begin position="7"/>
        <end position="26"/>
    </location>
</feature>
<comment type="subcellular location">
    <subcellularLocation>
        <location evidence="1">Cell membrane</location>
        <topology evidence="1">Multi-pass membrane protein</topology>
    </subcellularLocation>
</comment>
<dbReference type="GO" id="GO:0005886">
    <property type="term" value="C:plasma membrane"/>
    <property type="evidence" value="ECO:0007669"/>
    <property type="project" value="UniProtKB-SubCell"/>
</dbReference>
<keyword evidence="3 6" id="KW-0812">Transmembrane</keyword>
<evidence type="ECO:0000256" key="6">
    <source>
        <dbReference type="SAM" id="Phobius"/>
    </source>
</evidence>
<gene>
    <name evidence="7" type="ORF">FE785_10630</name>
</gene>
<sequence length="121" mass="13467">MMKTLDKAVKIQVVIGLLAVMVYSLLGHAVGAAYGMFIGLVNLWMLNYTFEKANKRAEEDPKSGILILYMSAVIRFVLLAVLFVLGLSFLDESQALPVVLTFVVMQLAKLFDLKGKRRLTD</sequence>
<protein>
    <submittedName>
        <fullName evidence="7">ATP synthase subunit I</fullName>
    </submittedName>
</protein>
<organism evidence="7 8">
    <name type="scientific">Thiomicrorhabdus sediminis</name>
    <dbReference type="NCBI Taxonomy" id="2580412"/>
    <lineage>
        <taxon>Bacteria</taxon>
        <taxon>Pseudomonadati</taxon>
        <taxon>Pseudomonadota</taxon>
        <taxon>Gammaproteobacteria</taxon>
        <taxon>Thiotrichales</taxon>
        <taxon>Piscirickettsiaceae</taxon>
        <taxon>Thiomicrorhabdus</taxon>
    </lineage>
</organism>
<dbReference type="EMBL" id="CP040602">
    <property type="protein sequence ID" value="QCU91042.1"/>
    <property type="molecule type" value="Genomic_DNA"/>
</dbReference>
<evidence type="ECO:0000256" key="1">
    <source>
        <dbReference type="ARBA" id="ARBA00004651"/>
    </source>
</evidence>
<feature type="transmembrane region" description="Helical" evidence="6">
    <location>
        <begin position="66"/>
        <end position="89"/>
    </location>
</feature>
<dbReference type="Pfam" id="PF03899">
    <property type="entry name" value="ATP-synt_I"/>
    <property type="match status" value="1"/>
</dbReference>
<name>A0A4P9K7G2_9GAMM</name>
<dbReference type="OrthoDB" id="5616142at2"/>
<evidence type="ECO:0000313" key="8">
    <source>
        <dbReference type="Proteomes" id="UP000304864"/>
    </source>
</evidence>
<proteinExistence type="predicted"/>
<evidence type="ECO:0000256" key="5">
    <source>
        <dbReference type="ARBA" id="ARBA00023136"/>
    </source>
</evidence>
<keyword evidence="4 6" id="KW-1133">Transmembrane helix</keyword>
<keyword evidence="8" id="KW-1185">Reference proteome</keyword>
<keyword evidence="2" id="KW-1003">Cell membrane</keyword>
<accession>A0A4P9K7G2</accession>
<dbReference type="Proteomes" id="UP000304864">
    <property type="component" value="Chromosome"/>
</dbReference>
<dbReference type="AlphaFoldDB" id="A0A4P9K7G2"/>